<keyword evidence="1" id="KW-0812">Transmembrane</keyword>
<keyword evidence="1" id="KW-0472">Membrane</keyword>
<dbReference type="EMBL" id="CCAZ020000001">
    <property type="protein sequence ID" value="CEG07556.1"/>
    <property type="molecule type" value="Genomic_DNA"/>
</dbReference>
<protein>
    <submittedName>
        <fullName evidence="2">Uncharacterized protein</fullName>
    </submittedName>
</protein>
<name>A0A090MJB0_AFIFE</name>
<dbReference type="Pfam" id="PF22258">
    <property type="entry name" value="DUF6949"/>
    <property type="match status" value="1"/>
</dbReference>
<organism evidence="2 3">
    <name type="scientific">Afipia felis</name>
    <name type="common">Cat scratch disease bacillus</name>
    <dbReference type="NCBI Taxonomy" id="1035"/>
    <lineage>
        <taxon>Bacteria</taxon>
        <taxon>Pseudomonadati</taxon>
        <taxon>Pseudomonadota</taxon>
        <taxon>Alphaproteobacteria</taxon>
        <taxon>Hyphomicrobiales</taxon>
        <taxon>Nitrobacteraceae</taxon>
        <taxon>Afipia</taxon>
    </lineage>
</organism>
<dbReference type="Proteomes" id="UP000035762">
    <property type="component" value="Unassembled WGS sequence"/>
</dbReference>
<reference evidence="2 3" key="1">
    <citation type="journal article" date="2014" name="Genome Announc.">
        <title>Genome Sequence of Afipia felis Strain 76713, Isolated in Hospital Water Using an Amoeba Co-Culture Procedure.</title>
        <authorList>
            <person name="Benamar S."/>
            <person name="La Scola B."/>
            <person name="Croce O."/>
        </authorList>
    </citation>
    <scope>NUCLEOTIDE SEQUENCE [LARGE SCALE GENOMIC DNA]</scope>
    <source>
        <strain evidence="2 3">76713</strain>
    </source>
</reference>
<dbReference type="InterPro" id="IPR053803">
    <property type="entry name" value="DUF6949"/>
</dbReference>
<dbReference type="OrthoDB" id="8451574at2"/>
<feature type="transmembrane region" description="Helical" evidence="1">
    <location>
        <begin position="77"/>
        <end position="102"/>
    </location>
</feature>
<dbReference type="RefSeq" id="WP_009341120.1">
    <property type="nucleotide sequence ID" value="NZ_CCAZ020000001.1"/>
</dbReference>
<evidence type="ECO:0000256" key="1">
    <source>
        <dbReference type="SAM" id="Phobius"/>
    </source>
</evidence>
<evidence type="ECO:0000313" key="3">
    <source>
        <dbReference type="Proteomes" id="UP000035762"/>
    </source>
</evidence>
<evidence type="ECO:0000313" key="2">
    <source>
        <dbReference type="EMBL" id="CEG07556.1"/>
    </source>
</evidence>
<keyword evidence="1" id="KW-1133">Transmembrane helix</keyword>
<sequence length="109" mass="11796">MSPDTLNSFFSLMIGFAFAGALASGYQAFVDRPAGFGILERSAAPRAVMTVPFLVFAAPFIIMRNTIRGRRIENRRIVFVMVATVIAGIWSLMSGTCVVMFLQATGIVA</sequence>
<dbReference type="STRING" id="1035.BN961_00949"/>
<proteinExistence type="predicted"/>
<gene>
    <name evidence="2" type="ORF">BN961_00949</name>
</gene>
<dbReference type="AlphaFoldDB" id="A0A090MJB0"/>
<accession>A0A090MJB0</accession>
<keyword evidence="3" id="KW-1185">Reference proteome</keyword>
<comment type="caution">
    <text evidence="2">The sequence shown here is derived from an EMBL/GenBank/DDBJ whole genome shotgun (WGS) entry which is preliminary data.</text>
</comment>
<feature type="transmembrane region" description="Helical" evidence="1">
    <location>
        <begin position="47"/>
        <end position="65"/>
    </location>
</feature>